<dbReference type="PANTHER" id="PTHR21639:SF5">
    <property type="entry name" value="DBF4-TYPE ZINC FINGER-CONTAINING PROTEIN 2"/>
    <property type="match status" value="1"/>
</dbReference>
<dbReference type="Gene3D" id="6.10.250.3410">
    <property type="entry name" value="DBF zinc finger"/>
    <property type="match status" value="1"/>
</dbReference>
<gene>
    <name evidence="8" type="primary">ZDBF2</name>
</gene>
<name>A0AA97KPH2_EUBMA</name>
<evidence type="ECO:0000256" key="1">
    <source>
        <dbReference type="ARBA" id="ARBA00022723"/>
    </source>
</evidence>
<keyword evidence="2 4" id="KW-0863">Zinc-finger</keyword>
<dbReference type="PROSITE" id="PS51265">
    <property type="entry name" value="ZF_DBF4"/>
    <property type="match status" value="1"/>
</dbReference>
<keyword evidence="1" id="KW-0479">Metal-binding</keyword>
<evidence type="ECO:0000256" key="2">
    <source>
        <dbReference type="ARBA" id="ARBA00022771"/>
    </source>
</evidence>
<dbReference type="PANTHER" id="PTHR21639">
    <property type="entry name" value="DBF4-TYPE ZINC FINGER-CONTAINING PROTEIN 2"/>
    <property type="match status" value="1"/>
</dbReference>
<accession>A0AA97KPH2</accession>
<proteinExistence type="predicted"/>
<evidence type="ECO:0000259" key="6">
    <source>
        <dbReference type="PROSITE" id="PS51265"/>
    </source>
</evidence>
<dbReference type="GO" id="GO:0003676">
    <property type="term" value="F:nucleic acid binding"/>
    <property type="evidence" value="ECO:0007669"/>
    <property type="project" value="InterPro"/>
</dbReference>
<evidence type="ECO:0000256" key="5">
    <source>
        <dbReference type="SAM" id="MobiDB-lite"/>
    </source>
</evidence>
<keyword evidence="7" id="KW-1185">Reference proteome</keyword>
<dbReference type="GO" id="GO:0008270">
    <property type="term" value="F:zinc ion binding"/>
    <property type="evidence" value="ECO:0007669"/>
    <property type="project" value="UniProtKB-KW"/>
</dbReference>
<dbReference type="Proteomes" id="UP001190640">
    <property type="component" value="Chromosome 2"/>
</dbReference>
<feature type="domain" description="DBF4-type" evidence="6">
    <location>
        <begin position="51"/>
        <end position="100"/>
    </location>
</feature>
<protein>
    <submittedName>
        <fullName evidence="8">DBF4-type zinc finger-containing protein 2</fullName>
    </submittedName>
</protein>
<feature type="compositionally biased region" description="Basic and acidic residues" evidence="5">
    <location>
        <begin position="18"/>
        <end position="28"/>
    </location>
</feature>
<dbReference type="SMART" id="SM00586">
    <property type="entry name" value="ZnF_DBF"/>
    <property type="match status" value="1"/>
</dbReference>
<feature type="region of interest" description="Disordered" evidence="5">
    <location>
        <begin position="285"/>
        <end position="311"/>
    </location>
</feature>
<organism evidence="7 8">
    <name type="scientific">Eublepharis macularius</name>
    <name type="common">Leopard gecko</name>
    <name type="synonym">Cyrtodactylus macularius</name>
    <dbReference type="NCBI Taxonomy" id="481883"/>
    <lineage>
        <taxon>Eukaryota</taxon>
        <taxon>Metazoa</taxon>
        <taxon>Chordata</taxon>
        <taxon>Craniata</taxon>
        <taxon>Vertebrata</taxon>
        <taxon>Euteleostomi</taxon>
        <taxon>Lepidosauria</taxon>
        <taxon>Squamata</taxon>
        <taxon>Bifurcata</taxon>
        <taxon>Gekkota</taxon>
        <taxon>Eublepharidae</taxon>
        <taxon>Eublepharinae</taxon>
        <taxon>Eublepharis</taxon>
    </lineage>
</organism>
<dbReference type="GeneID" id="129324508"/>
<evidence type="ECO:0000313" key="7">
    <source>
        <dbReference type="Proteomes" id="UP001190640"/>
    </source>
</evidence>
<feature type="compositionally biased region" description="Basic and acidic residues" evidence="5">
    <location>
        <begin position="801"/>
        <end position="814"/>
    </location>
</feature>
<feature type="region of interest" description="Disordered" evidence="5">
    <location>
        <begin position="1"/>
        <end position="49"/>
    </location>
</feature>
<feature type="compositionally biased region" description="Basic residues" evidence="5">
    <location>
        <begin position="910"/>
        <end position="920"/>
    </location>
</feature>
<keyword evidence="3" id="KW-0862">Zinc</keyword>
<dbReference type="Pfam" id="PF07535">
    <property type="entry name" value="zf-DBF"/>
    <property type="match status" value="1"/>
</dbReference>
<feature type="compositionally biased region" description="Polar residues" evidence="5">
    <location>
        <begin position="195"/>
        <end position="209"/>
    </location>
</feature>
<feature type="compositionally biased region" description="Basic and acidic residues" evidence="5">
    <location>
        <begin position="185"/>
        <end position="194"/>
    </location>
</feature>
<feature type="region of interest" description="Disordered" evidence="5">
    <location>
        <begin position="796"/>
        <end position="822"/>
    </location>
</feature>
<dbReference type="KEGG" id="emc:129324508"/>
<evidence type="ECO:0000256" key="4">
    <source>
        <dbReference type="PROSITE-ProRule" id="PRU00600"/>
    </source>
</evidence>
<dbReference type="CTD" id="57683"/>
<reference evidence="8" key="1">
    <citation type="submission" date="2025-08" db="UniProtKB">
        <authorList>
            <consortium name="RefSeq"/>
        </authorList>
    </citation>
    <scope>IDENTIFICATION</scope>
    <source>
        <tissue evidence="8">Blood</tissue>
    </source>
</reference>
<feature type="region of interest" description="Disordered" evidence="5">
    <location>
        <begin position="164"/>
        <end position="223"/>
    </location>
</feature>
<evidence type="ECO:0000313" key="8">
    <source>
        <dbReference type="RefSeq" id="XP_054827780.1"/>
    </source>
</evidence>
<dbReference type="RefSeq" id="XP_054827780.1">
    <property type="nucleotide sequence ID" value="XM_054971805.1"/>
</dbReference>
<dbReference type="InterPro" id="IPR006572">
    <property type="entry name" value="Znf_DBF"/>
</dbReference>
<dbReference type="AlphaFoldDB" id="A0AA97KPH2"/>
<dbReference type="InterPro" id="IPR038890">
    <property type="entry name" value="ZDBF2"/>
</dbReference>
<dbReference type="GO" id="GO:0071514">
    <property type="term" value="P:genomic imprinting"/>
    <property type="evidence" value="ECO:0007669"/>
    <property type="project" value="TreeGrafter"/>
</dbReference>
<sequence length="1020" mass="113783">MFDWNKHTDGASAASGKGAERKVNEDSLRQQLSSSLSVQEPELAVPGPSAAQSRQGYCSCCHLHYSNLEQHVYSSQHRLFASYCRNRLGTASLMERFLQDVLQHHPSRYHDNRPTYDDMPLPSPLLVPRDESVLSVEALEKEKTTSRGEAPSTECGFTAESGCLVSQRSREEPKETYAPVTSIQKPDRGQEHSLETSQHTTGILSNTTPPCQPEGAQTGRSRQKAPFIAVTLLSRSLPISHFPPTPPVTAKNVRSLTMPDFVSNSRYEQPKHGLCSQDRLPNSNSSPLLWSAQSRTASHESPVGSQGNSLSSGQFILKQDVSQPQDETLISDFCLRDTRNPAGKSCSLNFGAAPQLAGKKESKMSGRDETSVDEIIEEVILKYCYEALPKELPCEDEGKNSSINILSLLDHSSLHDSDMSFDCDAAIQSGAAPPKSALDNLELLKDVHVSLQDESYGTQLSCILQNSSVQQAAEVEENASSKEPVLPALPHVPPSFVGKTWSQIMYEDDMKIEALVRDFREGRFRCHFDTESLANCTKRRGKKKRWKDGRRSDMNMANKAEAETAQGLPDVTGILTAGSELGNSSVISEAREIPEIRKPQKRTWRLASRCQVVKVSHGTQTSLVHCPVVKQRIVRKGQNPPDQKANLVWSENEKTPNMKTRLCALKLPESYTKIMSPLQPQTVVYVLSCPEMKQFKSKAVDAPQRRRSRQSTDSKEYVKYKYKQCSMKYYDPLTNRVLKTLPRSIAGEKAKKPPHVRQLFRSLSLDANRKKQAAGQHGCLLHKPFRSVDFHSSSASFMPDPVKENDGNSGHRTDGSSISTEKSECLVCNNSEKSYKHLVLSPLNAHQSQQEDDFKVTPLNRKEVNSSLKSLVSDYLERGSPKTKWQRKKSNSREPGLSQKTLGPVFGRHSLVRRSSRKQAPRTTAQPSDGRRKISSCTLKSSALPVSRYQTKETTVGKHLKKEKPDAKKLKVMRKPQRVFLNTTAVMGVPEKRQRATKRTSLKIKKWEVNGDKGLLCAVK</sequence>
<feature type="region of interest" description="Disordered" evidence="5">
    <location>
        <begin position="878"/>
        <end position="934"/>
    </location>
</feature>
<evidence type="ECO:0000256" key="3">
    <source>
        <dbReference type="ARBA" id="ARBA00022833"/>
    </source>
</evidence>
<feature type="compositionally biased region" description="Low complexity" evidence="5">
    <location>
        <begin position="29"/>
        <end position="39"/>
    </location>
</feature>
<dbReference type="InterPro" id="IPR038545">
    <property type="entry name" value="Znf_DBF_sf"/>
</dbReference>